<feature type="transmembrane region" description="Helical" evidence="5">
    <location>
        <begin position="2494"/>
        <end position="2516"/>
    </location>
</feature>
<reference evidence="6 7" key="1">
    <citation type="submission" date="2020-08" db="EMBL/GenBank/DDBJ databases">
        <title>Genomic Encyclopedia of Type Strains, Phase IV (KMG-IV): sequencing the most valuable type-strain genomes for metagenomic binning, comparative biology and taxonomic classification.</title>
        <authorList>
            <person name="Goeker M."/>
        </authorList>
    </citation>
    <scope>NUCLEOTIDE SEQUENCE [LARGE SCALE GENOMIC DNA]</scope>
    <source>
        <strain evidence="6 7">YC6886</strain>
    </source>
</reference>
<dbReference type="InterPro" id="IPR050708">
    <property type="entry name" value="T6SS_VgrG/RHS"/>
</dbReference>
<dbReference type="InterPro" id="IPR028994">
    <property type="entry name" value="Integrin_alpha_N"/>
</dbReference>
<sequence length="2855" mass="308466">MLKIAGASVAWMALLGTQVLAYLEPIDFEEPEYHLLEVVDARHHFESGRMTGWDLVSGEATVVPDGVGGSGQAVQLRQDDGFQGTHLRRVIDWSGEESVAFIDFKIRPVANPGGSLANFHSNGSQLAFQASDEPGLGEVWVYHGNDDSTDAEEWWVAGPRFAYDPETQVAFEYVRVTLRQDLNRRVWDLFMDGKLVAVNLGFEGRGAILQALDFYGSESGDLLVDDVSVDGENMLYADADQDGLADDWEVAHGSNPLVYDRDELRPGAAKSWLDEYLESLWPESGAQGTTVRGWLRAPAPGVVPPLTILGGHQPVGALKGALTVAGDGSAAYSIPIDVPKGTAGMEPKLSLDYSSNGMNGMAGLGWSMTGFQQITRGAATMAKDGLVDGVDFDENDRFFFNGERLVCVDGVYGAAGSEYRTEVDSFARIVAMGQRGGGPEWWQIQTKTGLVLELGKTEDARVEGEKGVLSWSVNDVSDTLGNYYAVSYARDESAAGEVINQRVNRVDFTGHRGVAGSGDRSPYASVRFEFESRPDVRTFYTAGIRQSFDCRLKSVVVATGGFENHRYDLHYEASEQTGRSLLVAVEKVVGGMRIPATTFQWRTVGHQDEKWREVSNGSVSEYASGLDSRKQMYGFLAVDDDDASELRLSGCAWRAIPFEYAVTDATRIVLEYRSEVLPSHAMIGLDENTEASNPTRLNRIVGSGTGPKPVLQSQAVYGTGDVGSWKSISFSPGATTGAYTAHQLVLVNDDVDLSDGAGMSEFRNIRVFEAGHEAEAQALDFKVGIELPQMMGTTAGADVGFLQTDLDADGGAEWIHQLYYDADGTNPEYLLKRHGMVLTGGSDGFHFLPSPPEEIPVLTDIRNAYDDSTALRAGWMARPTDLDGDGRAELAVPLHITRANGRWFNDHGFANWDGASWEVNPSWQLPFRSDNLVSYGRFKDFRFIDLDGDGFVDFSATDTDYGRMLEPATGTVIKPAAGRKSVVWLNRHHRGEGWVRAEAYDLPKQVTEKRSSPRFLDVNADGLVDLVDAVYGSGKELFLNTGEGWEEVLARDPRRELCFPFNYSHWDESDLGTRMLDLNGDGMMDVINDWSHQNYNAPTNVYLATGVGWDHVGSSKDGPWGIPGSFTWTDKYEKDYAFGQFYDLNADGLADLTFPGFSSNTAYLNTGSGWWNVKNEPFWATGQSVAGLASSGSTVNLRAVGAPLPIYASTSAEYYGVPSGRFMEVNGDGIVDFVAALHTSSPRVFINLRGPELIEGVTDGFGKHLGIEYTRLNDPTPLYGTNRPGYAPHDAAFDGALQEGQIALNAGGYVVTRLLEPDGQGGIKGARRHYGDLRFDRIHQTSLGFGWIEVFDEYAVAGQEDQPACRGFTRTRFRQEFPFAGSPETVETFAVVPSDFDEFTAWAWPSPFVGVSSGVKLVGREVNAYAERVGGAASNETGPVAIRRPFQLSSVSQKFDMDDAGTLLSQVTTIQNSVDAYGFVESSLVTSLDGSATSTRSEYEHADTGGQWILGRLKSTTVIQSSASGTRSKTSAFAYNTAGLLTSEVVEPGHPLSTTTTYTHDLFGNVIRTTVTASGQSRWSEVAYDPNGRFVISETTPLGTLSHHYSPAQALLLATTDMDGRTTTFTYDGFGTQIATHHPNGTRSAEITRFATNADLPGAIREKLEACHMDVQWARMAEESGKPPAIVWFDSLGREVATRGTVMVSAEPLAFEFRFTYRLFDGRGRVTEESQPLRIRPEGGVEHISATRYLYDFLDRRIATQAPDGARSGLLSVSRGGTANDPLVIMVARNPKGVTSTRWEDQHGRLRQTTDASGLTTEFLHDVENRLLSVRINGQTQLTNTYDQFGNKTQVSDLSAGTRHGTYNGFGEVLTQRNPLGQTTSTVYDSLGRISRVTRPEGVFQYFYRSVSPNRGKLAVITGPSGYYEAFTYGSQDHDYGLTTRSRIRQKSGESFRTVATSYTALGLPHLTTDAGGAVVGQTYDPVYGSFPLRSELLYTPSTGSQRTLLALAPNVQLDGGRLHTTEQLAHGVIRETWTHPDNGHLLEVHTHGLGKDLQHHIYTWDIHGNLTQRKDLRDGKSETFAYDNLDRLTASHLTTGGATATRTYGYDPRGNLTRKGDETLGSSATPTHSYQAYRVTTAHLKGRTRSHTYDSAGRVTQMTYSGTLEGQTALQWTSFDQLQSVTKTSAPAILTFSATGDLAPAIAGIAPWTKFFPSTTRATFEFDASGQRTRQLLTRTFSSNEEAVVDTRYLGNYEEEAWSTDTPGEPGMGVFKTLHRHRFGSALLTYEESSSSMTRLAVVLTDHVGSTDTIIRADWNPSTHSWKTATTEPSGERQSFDAWGERRHGATWQDLRTTWNGSQSTSAADVNRGFTGHEMLDDFGLVHMNGRIYDPELGRFLSPDPYVQVPEFSQNFNRYSYVLNNPLSHTDSTGHFIDLIIAAVVWAVTAIANVLTAYGAFVATGYFTGGLLGALGAAVIGIAAPGTFLAFGAWIGGMAAGTALAMGLSSVALTGYSIASQLSAGASTSDILRGVAVGFVSATLTAGWLHPLQEAATSASGLGTQTALKAAHVAGHGIIGGLSQEAMGGRFQDGVLGGAAGAASSWVPGIADVTAADGTIGSEIGVVGRTAVAGALGGTASVVGGGKFANGAYTAAFQHLLSEGGSFSRRSENSFDAEAARYSESAYTTRDGGALSELGIGYQDNVDGFGAALYGDAKGGYVLAFRGTNFFSLGDWKANVLQAFGFRTSQYEQAVLLAAEVYQRTGGNVTFVGHSLGGGLASAAAGATGGCAITFNSAGVSGTYRGSPGLITANFIRGDILSVGQDFSPLPNAAGSRVPFSGTGGPINRHFIRQFTQR</sequence>
<comment type="subcellular location">
    <subcellularLocation>
        <location evidence="1">Secreted</location>
    </subcellularLocation>
</comment>
<dbReference type="PANTHER" id="PTHR32305">
    <property type="match status" value="1"/>
</dbReference>
<feature type="transmembrane region" description="Helical" evidence="5">
    <location>
        <begin position="2467"/>
        <end position="2488"/>
    </location>
</feature>
<dbReference type="Pfam" id="PF05593">
    <property type="entry name" value="RHS_repeat"/>
    <property type="match status" value="2"/>
</dbReference>
<dbReference type="NCBIfam" id="TIGR03696">
    <property type="entry name" value="Rhs_assc_core"/>
    <property type="match status" value="1"/>
</dbReference>
<keyword evidence="2" id="KW-0964">Secreted</keyword>
<protein>
    <submittedName>
        <fullName evidence="6">RHS repeat-associated protein</fullName>
    </submittedName>
</protein>
<gene>
    <name evidence="6" type="ORF">HNR46_002195</name>
</gene>
<evidence type="ECO:0000256" key="4">
    <source>
        <dbReference type="SAM" id="MobiDB-lite"/>
    </source>
</evidence>
<keyword evidence="5" id="KW-1133">Transmembrane helix</keyword>
<dbReference type="InterPro" id="IPR031325">
    <property type="entry name" value="RHS_repeat"/>
</dbReference>
<dbReference type="InterPro" id="IPR003284">
    <property type="entry name" value="Sal_SpvB"/>
</dbReference>
<evidence type="ECO:0000256" key="2">
    <source>
        <dbReference type="ARBA" id="ARBA00022525"/>
    </source>
</evidence>
<dbReference type="Gene3D" id="2.180.10.10">
    <property type="entry name" value="RHS repeat-associated core"/>
    <property type="match status" value="2"/>
</dbReference>
<evidence type="ECO:0000256" key="5">
    <source>
        <dbReference type="SAM" id="Phobius"/>
    </source>
</evidence>
<name>A0A840V4I1_9BACT</name>
<dbReference type="SUPFAM" id="SSF53474">
    <property type="entry name" value="alpha/beta-Hydrolases"/>
    <property type="match status" value="1"/>
</dbReference>
<keyword evidence="3" id="KW-0843">Virulence</keyword>
<feature type="transmembrane region" description="Helical" evidence="5">
    <location>
        <begin position="2528"/>
        <end position="2546"/>
    </location>
</feature>
<dbReference type="EMBL" id="JACHFD010000009">
    <property type="protein sequence ID" value="MBB5351956.1"/>
    <property type="molecule type" value="Genomic_DNA"/>
</dbReference>
<dbReference type="Gene3D" id="3.40.50.1820">
    <property type="entry name" value="alpha/beta hydrolase"/>
    <property type="match status" value="1"/>
</dbReference>
<dbReference type="Proteomes" id="UP000557717">
    <property type="component" value="Unassembled WGS sequence"/>
</dbReference>
<comment type="caution">
    <text evidence="6">The sequence shown here is derived from an EMBL/GenBank/DDBJ whole genome shotgun (WGS) entry which is preliminary data.</text>
</comment>
<dbReference type="Pfam" id="PF03534">
    <property type="entry name" value="SpvB"/>
    <property type="match status" value="1"/>
</dbReference>
<keyword evidence="5" id="KW-0812">Transmembrane</keyword>
<dbReference type="InterPro" id="IPR022385">
    <property type="entry name" value="Rhs_assc_core"/>
</dbReference>
<dbReference type="SUPFAM" id="SSF69318">
    <property type="entry name" value="Integrin alpha N-terminal domain"/>
    <property type="match status" value="1"/>
</dbReference>
<evidence type="ECO:0000256" key="3">
    <source>
        <dbReference type="ARBA" id="ARBA00023026"/>
    </source>
</evidence>
<dbReference type="Pfam" id="PF26363">
    <property type="entry name" value="Phospholipase-like"/>
    <property type="match status" value="1"/>
</dbReference>
<feature type="region of interest" description="Disordered" evidence="4">
    <location>
        <begin position="2102"/>
        <end position="2126"/>
    </location>
</feature>
<evidence type="ECO:0000256" key="1">
    <source>
        <dbReference type="ARBA" id="ARBA00004613"/>
    </source>
</evidence>
<dbReference type="InterPro" id="IPR006530">
    <property type="entry name" value="YD"/>
</dbReference>
<proteinExistence type="predicted"/>
<dbReference type="InterPro" id="IPR029058">
    <property type="entry name" value="AB_hydrolase_fold"/>
</dbReference>
<organism evidence="6 7">
    <name type="scientific">Haloferula luteola</name>
    <dbReference type="NCBI Taxonomy" id="595692"/>
    <lineage>
        <taxon>Bacteria</taxon>
        <taxon>Pseudomonadati</taxon>
        <taxon>Verrucomicrobiota</taxon>
        <taxon>Verrucomicrobiia</taxon>
        <taxon>Verrucomicrobiales</taxon>
        <taxon>Verrucomicrobiaceae</taxon>
        <taxon>Haloferula</taxon>
    </lineage>
</organism>
<dbReference type="RefSeq" id="WP_184018591.1">
    <property type="nucleotide sequence ID" value="NZ_JACHFD010000009.1"/>
</dbReference>
<dbReference type="GO" id="GO:0005576">
    <property type="term" value="C:extracellular region"/>
    <property type="evidence" value="ECO:0007669"/>
    <property type="project" value="UniProtKB-SubCell"/>
</dbReference>
<evidence type="ECO:0000313" key="7">
    <source>
        <dbReference type="Proteomes" id="UP000557717"/>
    </source>
</evidence>
<feature type="transmembrane region" description="Helical" evidence="5">
    <location>
        <begin position="2436"/>
        <end position="2460"/>
    </location>
</feature>
<dbReference type="NCBIfam" id="TIGR01643">
    <property type="entry name" value="YD_repeat_2x"/>
    <property type="match status" value="2"/>
</dbReference>
<evidence type="ECO:0000313" key="6">
    <source>
        <dbReference type="EMBL" id="MBB5351956.1"/>
    </source>
</evidence>
<dbReference type="PANTHER" id="PTHR32305:SF15">
    <property type="entry name" value="PROTEIN RHSA-RELATED"/>
    <property type="match status" value="1"/>
</dbReference>
<keyword evidence="7" id="KW-1185">Reference proteome</keyword>
<accession>A0A840V4I1</accession>
<dbReference type="GO" id="GO:0005737">
    <property type="term" value="C:cytoplasm"/>
    <property type="evidence" value="ECO:0007669"/>
    <property type="project" value="InterPro"/>
</dbReference>
<keyword evidence="5" id="KW-0472">Membrane</keyword>